<accession>A0A842HK31</accession>
<dbReference type="Gene3D" id="3.40.350.10">
    <property type="entry name" value="Creatinase/prolidase N-terminal domain"/>
    <property type="match status" value="2"/>
</dbReference>
<evidence type="ECO:0000256" key="3">
    <source>
        <dbReference type="ARBA" id="ARBA00022801"/>
    </source>
</evidence>
<dbReference type="Proteomes" id="UP000545386">
    <property type="component" value="Unassembled WGS sequence"/>
</dbReference>
<dbReference type="EMBL" id="JACJUU010000001">
    <property type="protein sequence ID" value="MBC2768646.1"/>
    <property type="molecule type" value="Genomic_DNA"/>
</dbReference>
<organism evidence="7 8">
    <name type="scientific">Pusillimonas minor</name>
    <dbReference type="NCBI Taxonomy" id="2697024"/>
    <lineage>
        <taxon>Bacteria</taxon>
        <taxon>Pseudomonadati</taxon>
        <taxon>Pseudomonadota</taxon>
        <taxon>Betaproteobacteria</taxon>
        <taxon>Burkholderiales</taxon>
        <taxon>Alcaligenaceae</taxon>
        <taxon>Pusillimonas</taxon>
    </lineage>
</organism>
<dbReference type="InterPro" id="IPR032416">
    <property type="entry name" value="Peptidase_M24_C"/>
</dbReference>
<dbReference type="AlphaFoldDB" id="A0A842HK31"/>
<dbReference type="SUPFAM" id="SSF55920">
    <property type="entry name" value="Creatinase/aminopeptidase"/>
    <property type="match status" value="1"/>
</dbReference>
<dbReference type="InterPro" id="IPR033740">
    <property type="entry name" value="Pept_M24B"/>
</dbReference>
<reference evidence="7 8" key="1">
    <citation type="submission" date="2020-08" db="EMBL/GenBank/DDBJ databases">
        <title>Paraeoetvoesia sp. YC-7-48 draft genome sequence.</title>
        <authorList>
            <person name="Yao L."/>
        </authorList>
    </citation>
    <scope>NUCLEOTIDE SEQUENCE [LARGE SCALE GENOMIC DNA]</scope>
    <source>
        <strain evidence="8">YC-7-48</strain>
    </source>
</reference>
<dbReference type="InterPro" id="IPR036005">
    <property type="entry name" value="Creatinase/aminopeptidase-like"/>
</dbReference>
<dbReference type="InterPro" id="IPR000994">
    <property type="entry name" value="Pept_M24"/>
</dbReference>
<evidence type="ECO:0000259" key="4">
    <source>
        <dbReference type="Pfam" id="PF00557"/>
    </source>
</evidence>
<comment type="caution">
    <text evidence="7">The sequence shown here is derived from an EMBL/GenBank/DDBJ whole genome shotgun (WGS) entry which is preliminary data.</text>
</comment>
<dbReference type="FunFam" id="3.90.230.10:FF:000004">
    <property type="entry name" value="xaa-Pro aminopeptidase 1 isoform X1"/>
    <property type="match status" value="1"/>
</dbReference>
<feature type="domain" description="Peptidase M24" evidence="4">
    <location>
        <begin position="296"/>
        <end position="512"/>
    </location>
</feature>
<keyword evidence="7" id="KW-0031">Aminopeptidase</keyword>
<evidence type="ECO:0000259" key="5">
    <source>
        <dbReference type="Pfam" id="PF01321"/>
    </source>
</evidence>
<gene>
    <name evidence="7" type="ORF">GTU67_01805</name>
</gene>
<dbReference type="Pfam" id="PF01321">
    <property type="entry name" value="Creatinase_N"/>
    <property type="match status" value="1"/>
</dbReference>
<evidence type="ECO:0000256" key="2">
    <source>
        <dbReference type="ARBA" id="ARBA00022723"/>
    </source>
</evidence>
<dbReference type="CDD" id="cd01085">
    <property type="entry name" value="APP"/>
    <property type="match status" value="1"/>
</dbReference>
<keyword evidence="8" id="KW-1185">Reference proteome</keyword>
<dbReference type="Pfam" id="PF16189">
    <property type="entry name" value="Creatinase_N_2"/>
    <property type="match status" value="1"/>
</dbReference>
<dbReference type="PANTHER" id="PTHR43763">
    <property type="entry name" value="XAA-PRO AMINOPEPTIDASE 1"/>
    <property type="match status" value="1"/>
</dbReference>
<keyword evidence="3" id="KW-0378">Hydrolase</keyword>
<evidence type="ECO:0000256" key="1">
    <source>
        <dbReference type="ARBA" id="ARBA00008766"/>
    </source>
</evidence>
<sequence length="581" mass="62531">MATQGVDACVVLSADPHLSEYLPDHWAARAWLSGFEGSAGTVVVTAGFAGLWTDSRYWEQAVNDLDGTGIETMRAGAEGVPTPAEWLVAHLPVGAKVAVDGNTLAVSAHRQWQSTLSGGSLRLQTDLDLVGKVWANRPPLPGAPVFAHKPPHACRSRVANIQAVRARMLDHGASWHWLSSLDDIAWLLNLRGADVSYNPVFLAHVLLGTDAVTLFVDRSKLSPELVAQLAADGVTVEPYEAIGGALSCLPESDTLLFDPARTTVGLLSAAAFVKPLEADNPSILLKACKTPEEIAHVREAMAEDGAALCEFFAWFESALGNTPITELTIDEKITEARARRPGFVSPSFSTIAAYNANGAMPHYHATPRSHARIEGNGLLLIDSGGQYLGGTTDITRVVPVGTPTSEQKRDFTLVLRGMIALSQAHFPKGIAAPMLDPIARLPLWQAGIEFGHGTGHGVGYFLNVHEGPQSISYRTPIKPAMAMATGMITSNEPGVYRPGQWGVRIENLVVCQPAEQTQFGEFMKFETLTLCPIDTRCIDAGLLTPADVVWLNDYHACVRQTLLPRVNGAARDWLIARTEPL</sequence>
<dbReference type="Gene3D" id="3.90.230.10">
    <property type="entry name" value="Creatinase/methionine aminopeptidase superfamily"/>
    <property type="match status" value="1"/>
</dbReference>
<protein>
    <submittedName>
        <fullName evidence="7">Aminopeptidase P family protein</fullName>
    </submittedName>
</protein>
<keyword evidence="7" id="KW-0645">Protease</keyword>
<proteinExistence type="inferred from homology"/>
<feature type="domain" description="Creatinase N-terminal" evidence="5">
    <location>
        <begin position="1"/>
        <end position="119"/>
    </location>
</feature>
<comment type="similarity">
    <text evidence="1">Belongs to the peptidase M24B family.</text>
</comment>
<name>A0A842HK31_9BURK</name>
<dbReference type="GO" id="GO:0070006">
    <property type="term" value="F:metalloaminopeptidase activity"/>
    <property type="evidence" value="ECO:0007669"/>
    <property type="project" value="InterPro"/>
</dbReference>
<dbReference type="SUPFAM" id="SSF53092">
    <property type="entry name" value="Creatinase/prolidase N-terminal domain"/>
    <property type="match status" value="1"/>
</dbReference>
<dbReference type="InterPro" id="IPR050422">
    <property type="entry name" value="X-Pro_aminopeptidase_P"/>
</dbReference>
<dbReference type="GO" id="GO:0005737">
    <property type="term" value="C:cytoplasm"/>
    <property type="evidence" value="ECO:0007669"/>
    <property type="project" value="UniProtKB-ARBA"/>
</dbReference>
<evidence type="ECO:0000313" key="8">
    <source>
        <dbReference type="Proteomes" id="UP000545386"/>
    </source>
</evidence>
<feature type="domain" description="Peptidase M24 C-terminal" evidence="6">
    <location>
        <begin position="521"/>
        <end position="581"/>
    </location>
</feature>
<evidence type="ECO:0000259" key="6">
    <source>
        <dbReference type="Pfam" id="PF16188"/>
    </source>
</evidence>
<dbReference type="InterPro" id="IPR000587">
    <property type="entry name" value="Creatinase_N"/>
</dbReference>
<dbReference type="InterPro" id="IPR029149">
    <property type="entry name" value="Creatin/AminoP/Spt16_N"/>
</dbReference>
<dbReference type="GO" id="GO:0046872">
    <property type="term" value="F:metal ion binding"/>
    <property type="evidence" value="ECO:0007669"/>
    <property type="project" value="UniProtKB-KW"/>
</dbReference>
<dbReference type="Pfam" id="PF00557">
    <property type="entry name" value="Peptidase_M24"/>
    <property type="match status" value="1"/>
</dbReference>
<dbReference type="Pfam" id="PF16188">
    <property type="entry name" value="Peptidase_M24_C"/>
    <property type="match status" value="1"/>
</dbReference>
<evidence type="ECO:0000313" key="7">
    <source>
        <dbReference type="EMBL" id="MBC2768646.1"/>
    </source>
</evidence>
<keyword evidence="2" id="KW-0479">Metal-binding</keyword>
<dbReference type="PANTHER" id="PTHR43763:SF6">
    <property type="entry name" value="XAA-PRO AMINOPEPTIDASE 1"/>
    <property type="match status" value="1"/>
</dbReference>